<dbReference type="AlphaFoldDB" id="A0A2S3W1H7"/>
<sequence>MHTLTLILTTAAIVAGMAIADAPRGIRRSEACPVACSLSPVGQQ</sequence>
<evidence type="ECO:0000313" key="1">
    <source>
        <dbReference type="EMBL" id="POF62729.1"/>
    </source>
</evidence>
<keyword evidence="2" id="KW-1185">Reference proteome</keyword>
<dbReference type="RefSeq" id="WP_275399309.1">
    <property type="nucleotide sequence ID" value="NZ_NKUE01000010.1"/>
</dbReference>
<dbReference type="Proteomes" id="UP000237344">
    <property type="component" value="Unassembled WGS sequence"/>
</dbReference>
<proteinExistence type="predicted"/>
<dbReference type="EMBL" id="POTC01000018">
    <property type="protein sequence ID" value="POF62729.1"/>
    <property type="molecule type" value="Genomic_DNA"/>
</dbReference>
<organism evidence="1 2">
    <name type="scientific">Novacetimonas maltaceti</name>
    <dbReference type="NCBI Taxonomy" id="1203393"/>
    <lineage>
        <taxon>Bacteria</taxon>
        <taxon>Pseudomonadati</taxon>
        <taxon>Pseudomonadota</taxon>
        <taxon>Alphaproteobacteria</taxon>
        <taxon>Acetobacterales</taxon>
        <taxon>Acetobacteraceae</taxon>
        <taxon>Novacetimonas</taxon>
    </lineage>
</organism>
<gene>
    <name evidence="1" type="ORF">KMAL_16670</name>
</gene>
<name>A0A2S3W1H7_9PROT</name>
<reference evidence="1 2" key="1">
    <citation type="submission" date="2018-01" db="EMBL/GenBank/DDBJ databases">
        <title>Draft Genome Sequence of Komagataeibacter maltaceti LMG 1529, a Vinegar Producing Acetic Acid Bacterium Isolated from Malt Vinegar Brewery Acetifiers.</title>
        <authorList>
            <person name="Zhang Q."/>
            <person name="Hollensteiner J."/>
            <person name="Poehlein A."/>
            <person name="Daniel R."/>
        </authorList>
    </citation>
    <scope>NUCLEOTIDE SEQUENCE [LARGE SCALE GENOMIC DNA]</scope>
    <source>
        <strain evidence="1 2">LMG 1529</strain>
    </source>
</reference>
<protein>
    <submittedName>
        <fullName evidence="1">Uncharacterized protein</fullName>
    </submittedName>
</protein>
<comment type="caution">
    <text evidence="1">The sequence shown here is derived from an EMBL/GenBank/DDBJ whole genome shotgun (WGS) entry which is preliminary data.</text>
</comment>
<accession>A0A2S3W1H7</accession>
<evidence type="ECO:0000313" key="2">
    <source>
        <dbReference type="Proteomes" id="UP000237344"/>
    </source>
</evidence>